<sequence length="149" mass="16666">MAHTNQSIFINAPLEDVFQYTINPENWAYFYNNLAAPKRIDGNGEAGTVVEADYAIMGMHFPQTIQVTECELSGSTARWTGMMSGSFTAKQTGLYKAVDNGTELTLDIESYIPHDLFGRITDRMIYERISRNSANHTLENIKAICEGTD</sequence>
<evidence type="ECO:0000313" key="2">
    <source>
        <dbReference type="Proteomes" id="UP001597273"/>
    </source>
</evidence>
<gene>
    <name evidence="1" type="ORF">ACFSDB_11555</name>
</gene>
<dbReference type="Proteomes" id="UP001597273">
    <property type="component" value="Unassembled WGS sequence"/>
</dbReference>
<accession>A0ABW4QJN1</accession>
<organism evidence="1 2">
    <name type="scientific">Planococcus chinensis</name>
    <dbReference type="NCBI Taxonomy" id="272917"/>
    <lineage>
        <taxon>Bacteria</taxon>
        <taxon>Bacillati</taxon>
        <taxon>Bacillota</taxon>
        <taxon>Bacilli</taxon>
        <taxon>Bacillales</taxon>
        <taxon>Caryophanaceae</taxon>
        <taxon>Planococcus</taxon>
    </lineage>
</organism>
<dbReference type="Pfam" id="PF10604">
    <property type="entry name" value="Polyketide_cyc2"/>
    <property type="match status" value="1"/>
</dbReference>
<protein>
    <submittedName>
        <fullName evidence="1">SRPBCC family protein</fullName>
    </submittedName>
</protein>
<dbReference type="RefSeq" id="WP_204893239.1">
    <property type="nucleotide sequence ID" value="NZ_JBHUFW010000008.1"/>
</dbReference>
<dbReference type="EMBL" id="JBHUFW010000008">
    <property type="protein sequence ID" value="MFD1863554.1"/>
    <property type="molecule type" value="Genomic_DNA"/>
</dbReference>
<comment type="caution">
    <text evidence="1">The sequence shown here is derived from an EMBL/GenBank/DDBJ whole genome shotgun (WGS) entry which is preliminary data.</text>
</comment>
<dbReference type="InterPro" id="IPR019587">
    <property type="entry name" value="Polyketide_cyclase/dehydratase"/>
</dbReference>
<dbReference type="InterPro" id="IPR023393">
    <property type="entry name" value="START-like_dom_sf"/>
</dbReference>
<keyword evidence="2" id="KW-1185">Reference proteome</keyword>
<dbReference type="SUPFAM" id="SSF55961">
    <property type="entry name" value="Bet v1-like"/>
    <property type="match status" value="1"/>
</dbReference>
<name>A0ABW4QJN1_9BACL</name>
<evidence type="ECO:0000313" key="1">
    <source>
        <dbReference type="EMBL" id="MFD1863554.1"/>
    </source>
</evidence>
<dbReference type="Gene3D" id="3.30.530.20">
    <property type="match status" value="1"/>
</dbReference>
<proteinExistence type="predicted"/>
<reference evidence="2" key="1">
    <citation type="journal article" date="2019" name="Int. J. Syst. Evol. Microbiol.">
        <title>The Global Catalogue of Microorganisms (GCM) 10K type strain sequencing project: providing services to taxonomists for standard genome sequencing and annotation.</title>
        <authorList>
            <consortium name="The Broad Institute Genomics Platform"/>
            <consortium name="The Broad Institute Genome Sequencing Center for Infectious Disease"/>
            <person name="Wu L."/>
            <person name="Ma J."/>
        </authorList>
    </citation>
    <scope>NUCLEOTIDE SEQUENCE [LARGE SCALE GENOMIC DNA]</scope>
    <source>
        <strain evidence="2">CGMCC 1.15475</strain>
    </source>
</reference>